<sequence>MLSDDSISKIVSSINSFNELTRLKILFLLKDSPANVKELQKLTSRSQSAISHHLAVLRSENLVKYEKDGRNIIYSLSDRHIYEILSSLREHVLEKNNSMIDEVYSNENG</sequence>
<dbReference type="InterPro" id="IPR051011">
    <property type="entry name" value="Metal_resp_trans_reg"/>
</dbReference>
<dbReference type="InterPro" id="IPR036390">
    <property type="entry name" value="WH_DNA-bd_sf"/>
</dbReference>
<dbReference type="CDD" id="cd00090">
    <property type="entry name" value="HTH_ARSR"/>
    <property type="match status" value="1"/>
</dbReference>
<dbReference type="SUPFAM" id="SSF46785">
    <property type="entry name" value="Winged helix' DNA-binding domain"/>
    <property type="match status" value="1"/>
</dbReference>
<keyword evidence="3" id="KW-0804">Transcription</keyword>
<dbReference type="EMBL" id="JANHNZ010000001">
    <property type="protein sequence ID" value="MCQ9209179.1"/>
    <property type="molecule type" value="Genomic_DNA"/>
</dbReference>
<dbReference type="PROSITE" id="PS50987">
    <property type="entry name" value="HTH_ARSR_2"/>
    <property type="match status" value="1"/>
</dbReference>
<dbReference type="PRINTS" id="PR00778">
    <property type="entry name" value="HTHARSR"/>
</dbReference>
<dbReference type="Pfam" id="PF01022">
    <property type="entry name" value="HTH_5"/>
    <property type="match status" value="1"/>
</dbReference>
<comment type="caution">
    <text evidence="5">The sequence shown here is derived from an EMBL/GenBank/DDBJ whole genome shotgun (WGS) entry which is preliminary data.</text>
</comment>
<dbReference type="PANTHER" id="PTHR43132:SF6">
    <property type="entry name" value="HTH-TYPE TRANSCRIPTIONAL REPRESSOR CZRA"/>
    <property type="match status" value="1"/>
</dbReference>
<dbReference type="InterPro" id="IPR001845">
    <property type="entry name" value="HTH_ArsR_DNA-bd_dom"/>
</dbReference>
<evidence type="ECO:0000256" key="3">
    <source>
        <dbReference type="ARBA" id="ARBA00023163"/>
    </source>
</evidence>
<proteinExistence type="predicted"/>
<dbReference type="RefSeq" id="WP_256944288.1">
    <property type="nucleotide sequence ID" value="NZ_JANHNZ010000001.1"/>
</dbReference>
<dbReference type="InterPro" id="IPR011991">
    <property type="entry name" value="ArsR-like_HTH"/>
</dbReference>
<reference evidence="5" key="2">
    <citation type="journal article" date="2023" name="Curr. Microbiol.">
        <title>Granulicatella seriolae sp. nov., a Novel Facultative Anaerobe Isolated from Yellowtail Marine Fish.</title>
        <authorList>
            <person name="Lee M."/>
            <person name="Choi Y.J."/>
            <person name="Farooq A."/>
            <person name="Jeong J.B."/>
            <person name="Jung M.Y."/>
        </authorList>
    </citation>
    <scope>NUCLEOTIDE SEQUENCE</scope>
    <source>
        <strain evidence="5">S8</strain>
    </source>
</reference>
<accession>A0ABT1WLN9</accession>
<dbReference type="SMART" id="SM00418">
    <property type="entry name" value="HTH_ARSR"/>
    <property type="match status" value="1"/>
</dbReference>
<reference evidence="5" key="3">
    <citation type="journal article" date="2023" name="Microbiol. Resour. Announc.">
        <title>Draft Genome Sequence of Granulicatella sp. Strain S8, Isolated from a Marine Fish, Seriola quinqueradiata.</title>
        <authorList>
            <person name="Lee M."/>
            <person name="Farooq A."/>
            <person name="Jeong J.B."/>
            <person name="Jung M.Y."/>
        </authorList>
    </citation>
    <scope>NUCLEOTIDE SEQUENCE</scope>
    <source>
        <strain evidence="5">S8</strain>
    </source>
</reference>
<keyword evidence="1" id="KW-0805">Transcription regulation</keyword>
<keyword evidence="2" id="KW-0238">DNA-binding</keyword>
<evidence type="ECO:0000259" key="4">
    <source>
        <dbReference type="PROSITE" id="PS50987"/>
    </source>
</evidence>
<reference evidence="5" key="1">
    <citation type="submission" date="2022-07" db="EMBL/GenBank/DDBJ databases">
        <authorList>
            <person name="Jung M.-Y."/>
            <person name="Lee M."/>
        </authorList>
    </citation>
    <scope>NUCLEOTIDE SEQUENCE</scope>
    <source>
        <strain evidence="5">S8</strain>
    </source>
</reference>
<dbReference type="Gene3D" id="1.10.10.10">
    <property type="entry name" value="Winged helix-like DNA-binding domain superfamily/Winged helix DNA-binding domain"/>
    <property type="match status" value="1"/>
</dbReference>
<evidence type="ECO:0000313" key="5">
    <source>
        <dbReference type="EMBL" id="MCQ9209179.1"/>
    </source>
</evidence>
<dbReference type="InterPro" id="IPR036388">
    <property type="entry name" value="WH-like_DNA-bd_sf"/>
</dbReference>
<evidence type="ECO:0000256" key="1">
    <source>
        <dbReference type="ARBA" id="ARBA00023015"/>
    </source>
</evidence>
<evidence type="ECO:0000313" key="6">
    <source>
        <dbReference type="Proteomes" id="UP001059480"/>
    </source>
</evidence>
<feature type="domain" description="HTH arsR-type" evidence="4">
    <location>
        <begin position="2"/>
        <end position="96"/>
    </location>
</feature>
<dbReference type="PANTHER" id="PTHR43132">
    <property type="entry name" value="ARSENICAL RESISTANCE OPERON REPRESSOR ARSR-RELATED"/>
    <property type="match status" value="1"/>
</dbReference>
<organism evidence="5 6">
    <name type="scientific">Granulicatella seriolae</name>
    <dbReference type="NCBI Taxonomy" id="2967226"/>
    <lineage>
        <taxon>Bacteria</taxon>
        <taxon>Bacillati</taxon>
        <taxon>Bacillota</taxon>
        <taxon>Bacilli</taxon>
        <taxon>Lactobacillales</taxon>
        <taxon>Carnobacteriaceae</taxon>
        <taxon>Granulicatella</taxon>
    </lineage>
</organism>
<gene>
    <name evidence="5" type="ORF">NPA36_01185</name>
</gene>
<protein>
    <submittedName>
        <fullName evidence="5">Metalloregulator ArsR/SmtB family transcription factor</fullName>
    </submittedName>
</protein>
<dbReference type="Proteomes" id="UP001059480">
    <property type="component" value="Unassembled WGS sequence"/>
</dbReference>
<name>A0ABT1WLN9_9LACT</name>
<keyword evidence="6" id="KW-1185">Reference proteome</keyword>
<dbReference type="NCBIfam" id="NF033788">
    <property type="entry name" value="HTH_metalloreg"/>
    <property type="match status" value="1"/>
</dbReference>
<evidence type="ECO:0000256" key="2">
    <source>
        <dbReference type="ARBA" id="ARBA00023125"/>
    </source>
</evidence>